<sequence length="387" mass="43519">MSALSAEAAEIKAGGGWRRGPRTVLQAVGLEQSELKLVKLLGWLLSPDGHHGLGSSVVAALLNRLDIPYVASDEVEVSLEESCFDPTDSTVTRADLVLRSGKTCVLIEAKVWADEQPEQCDRLGRLWRHEHPALVFLTPWGDLPKTAVCSDDSWTAMSWGDIAEIIIEATSVSNQGQNHSQAPGVWDYVRTLQLFQGEQRSLETMSADGATCFYARHWKKIDEWVALREEVLTSINVALKDAFDRNRTLVAPGAEHGMDDSASTSYPTFELYRPAWRRFPISIALQWQPQQRTGNPWPYIGIRAYQGWARDERLMHLREALKPNLGRLNWLEYKRGDAFLCWKHIEPTDGDLYRLGELCRTELQQGWSELADPIDQFFADAPSQSGG</sequence>
<keyword evidence="2" id="KW-1185">Reference proteome</keyword>
<name>A0A317K5W0_9ACTN</name>
<dbReference type="AlphaFoldDB" id="A0A317K5W0"/>
<reference evidence="2" key="1">
    <citation type="submission" date="2018-05" db="EMBL/GenBank/DDBJ databases">
        <title>Micromonospora globispora sp. nov. and Micromonospora rugosa sp. nov., isolated from marine sediment.</title>
        <authorList>
            <person name="Carro L."/>
            <person name="Aysel V."/>
            <person name="Cetin D."/>
            <person name="Igual J.M."/>
            <person name="Klenk H.-P."/>
            <person name="Trujillo M.E."/>
            <person name="Sahin N."/>
        </authorList>
    </citation>
    <scope>NUCLEOTIDE SEQUENCE [LARGE SCALE GENOMIC DNA]</scope>
    <source>
        <strain evidence="2">S2904</strain>
    </source>
</reference>
<evidence type="ECO:0000313" key="2">
    <source>
        <dbReference type="Proteomes" id="UP000245683"/>
    </source>
</evidence>
<dbReference type="Proteomes" id="UP000245683">
    <property type="component" value="Unassembled WGS sequence"/>
</dbReference>
<dbReference type="Pfam" id="PF14281">
    <property type="entry name" value="PDDEXK_4"/>
    <property type="match status" value="1"/>
</dbReference>
<organism evidence="1 2">
    <name type="scientific">Micromonospora globispora</name>
    <dbReference type="NCBI Taxonomy" id="1450148"/>
    <lineage>
        <taxon>Bacteria</taxon>
        <taxon>Bacillati</taxon>
        <taxon>Actinomycetota</taxon>
        <taxon>Actinomycetes</taxon>
        <taxon>Micromonosporales</taxon>
        <taxon>Micromonosporaceae</taxon>
        <taxon>Micromonospora</taxon>
    </lineage>
</organism>
<gene>
    <name evidence="1" type="ORF">DLJ46_12990</name>
</gene>
<evidence type="ECO:0008006" key="3">
    <source>
        <dbReference type="Google" id="ProtNLM"/>
    </source>
</evidence>
<protein>
    <recommendedName>
        <fullName evidence="3">PD-(D/E)XK nuclease family protein</fullName>
    </recommendedName>
</protein>
<comment type="caution">
    <text evidence="1">The sequence shown here is derived from an EMBL/GenBank/DDBJ whole genome shotgun (WGS) entry which is preliminary data.</text>
</comment>
<dbReference type="EMBL" id="QGSV01000170">
    <property type="protein sequence ID" value="PWU48060.1"/>
    <property type="molecule type" value="Genomic_DNA"/>
</dbReference>
<accession>A0A317K5W0</accession>
<dbReference type="InterPro" id="IPR029470">
    <property type="entry name" value="PDDEXK_4"/>
</dbReference>
<evidence type="ECO:0000313" key="1">
    <source>
        <dbReference type="EMBL" id="PWU48060.1"/>
    </source>
</evidence>
<proteinExistence type="predicted"/>